<dbReference type="Proteomes" id="UP000464374">
    <property type="component" value="Chromosome"/>
</dbReference>
<reference evidence="2 3" key="1">
    <citation type="submission" date="2020-01" db="EMBL/GenBank/DDBJ databases">
        <title>Complete genome sequence of a human oral phylogroup 1 Treponema sp. strain ATCC 700766, originally isolated from periodontitis dental plaque.</title>
        <authorList>
            <person name="Chan Y."/>
            <person name="Huo Y.-B."/>
            <person name="Yu X.-L."/>
            <person name="Zeng H."/>
            <person name="Leung W.-K."/>
            <person name="Watt R.M."/>
        </authorList>
    </citation>
    <scope>NUCLEOTIDE SEQUENCE [LARGE SCALE GENOMIC DNA]</scope>
    <source>
        <strain evidence="2 3">OMZ 804</strain>
    </source>
</reference>
<gene>
    <name evidence="2" type="ORF">GWP43_03020</name>
</gene>
<feature type="transmembrane region" description="Helical" evidence="1">
    <location>
        <begin position="284"/>
        <end position="303"/>
    </location>
</feature>
<keyword evidence="1" id="KW-0472">Membrane</keyword>
<sequence>MVFPGLKKLGKEFGFKNNGTYFYGFINNTYVMFADGANQKNVNFIFPIELNEDDKKKILSWKRKGYAKSIDFFDDQSFDVHIVFTEYFLPFKISKIKEVIDDITGYIKQKYPQEKSKCSGDNCTATDGLNIFDVDGIPVPMCSSCTKRLETKINNAYEDFRLQPNNYLQGSIAAIVFSIPGILVTFILFLLGRIAGASGLIYFYLSQKGYVWAKGKMNKMGVLIISLISLVYTAVGVYLSYIAVIIKEVLKLPEIKGYPIFEIVKLSFESVREPEVKRELLTNIYLSLFLCGICILLNMIQLLKSTGKVKIKKA</sequence>
<dbReference type="AlphaFoldDB" id="A0A6P1XYK7"/>
<dbReference type="RefSeq" id="WP_162662607.1">
    <property type="nucleotide sequence ID" value="NZ_CP048020.1"/>
</dbReference>
<accession>A0A6P1XYK7</accession>
<keyword evidence="1" id="KW-1133">Transmembrane helix</keyword>
<dbReference type="EMBL" id="CP048020">
    <property type="protein sequence ID" value="QHX42588.1"/>
    <property type="molecule type" value="Genomic_DNA"/>
</dbReference>
<name>A0A6P1XYK7_9SPIR</name>
<feature type="transmembrane region" description="Helical" evidence="1">
    <location>
        <begin position="221"/>
        <end position="246"/>
    </location>
</feature>
<evidence type="ECO:0000313" key="3">
    <source>
        <dbReference type="Proteomes" id="UP000464374"/>
    </source>
</evidence>
<evidence type="ECO:0000256" key="1">
    <source>
        <dbReference type="SAM" id="Phobius"/>
    </source>
</evidence>
<dbReference type="KEGG" id="trz:GWP43_03020"/>
<feature type="transmembrane region" description="Helical" evidence="1">
    <location>
        <begin position="172"/>
        <end position="205"/>
    </location>
</feature>
<organism evidence="2 3">
    <name type="scientific">Treponema vincentii</name>
    <dbReference type="NCBI Taxonomy" id="69710"/>
    <lineage>
        <taxon>Bacteria</taxon>
        <taxon>Pseudomonadati</taxon>
        <taxon>Spirochaetota</taxon>
        <taxon>Spirochaetia</taxon>
        <taxon>Spirochaetales</taxon>
        <taxon>Treponemataceae</taxon>
        <taxon>Treponema</taxon>
    </lineage>
</organism>
<proteinExistence type="predicted"/>
<evidence type="ECO:0000313" key="2">
    <source>
        <dbReference type="EMBL" id="QHX42588.1"/>
    </source>
</evidence>
<keyword evidence="1" id="KW-0812">Transmembrane</keyword>
<protein>
    <submittedName>
        <fullName evidence="2">Uncharacterized protein</fullName>
    </submittedName>
</protein>